<name>A0A1E2SM50_LEIXY</name>
<evidence type="ECO:0000313" key="2">
    <source>
        <dbReference type="Proteomes" id="UP000094426"/>
    </source>
</evidence>
<evidence type="ECO:0000313" key="1">
    <source>
        <dbReference type="EMBL" id="ODA90883.1"/>
    </source>
</evidence>
<dbReference type="InterPro" id="IPR036249">
    <property type="entry name" value="Thioredoxin-like_sf"/>
</dbReference>
<dbReference type="SUPFAM" id="SSF52833">
    <property type="entry name" value="Thioredoxin-like"/>
    <property type="match status" value="1"/>
</dbReference>
<gene>
    <name evidence="1" type="ORF">ATY41_08195</name>
</gene>
<sequence>MDATPAVDPSVTAGVALTLYTSAFCEPCTRTRAVIAEAARIAPRLSVTERDVARSIELAEADGIRSTPTVIVNAADGTEVFHAEGVPTLQQVLAAARAV</sequence>
<reference evidence="1 2" key="1">
    <citation type="submission" date="2015-11" db="EMBL/GenBank/DDBJ databases">
        <authorList>
            <person name="Zhang Y."/>
            <person name="Guo Z."/>
        </authorList>
    </citation>
    <scope>NUCLEOTIDE SEQUENCE [LARGE SCALE GENOMIC DNA]</scope>
    <source>
        <strain evidence="2">gdw1</strain>
    </source>
</reference>
<dbReference type="OrthoDB" id="1495530at2"/>
<proteinExistence type="predicted"/>
<protein>
    <submittedName>
        <fullName evidence="1">Thioredoxin</fullName>
    </submittedName>
</protein>
<dbReference type="OMA" id="CHTTRRT"/>
<comment type="caution">
    <text evidence="1">The sequence shown here is derived from an EMBL/GenBank/DDBJ whole genome shotgun (WGS) entry which is preliminary data.</text>
</comment>
<dbReference type="EMBL" id="LNZG01000005">
    <property type="protein sequence ID" value="ODA90883.1"/>
    <property type="molecule type" value="Genomic_DNA"/>
</dbReference>
<dbReference type="Gene3D" id="3.40.30.10">
    <property type="entry name" value="Glutaredoxin"/>
    <property type="match status" value="1"/>
</dbReference>
<dbReference type="CDD" id="cd02947">
    <property type="entry name" value="TRX_family"/>
    <property type="match status" value="1"/>
</dbReference>
<organism evidence="1 2">
    <name type="scientific">Leifsonia xyli subsp. xyli</name>
    <dbReference type="NCBI Taxonomy" id="59736"/>
    <lineage>
        <taxon>Bacteria</taxon>
        <taxon>Bacillati</taxon>
        <taxon>Actinomycetota</taxon>
        <taxon>Actinomycetes</taxon>
        <taxon>Micrococcales</taxon>
        <taxon>Microbacteriaceae</taxon>
        <taxon>Leifsonia</taxon>
    </lineage>
</organism>
<dbReference type="Proteomes" id="UP000094426">
    <property type="component" value="Unassembled WGS sequence"/>
</dbReference>
<dbReference type="AlphaFoldDB" id="A0A1E2SM50"/>
<accession>A0A1E2SM50</accession>